<comment type="caution">
    <text evidence="1">The sequence shown here is derived from an EMBL/GenBank/DDBJ whole genome shotgun (WGS) entry which is preliminary data.</text>
</comment>
<proteinExistence type="predicted"/>
<dbReference type="InterPro" id="IPR005358">
    <property type="entry name" value="Puta_zinc/iron-chelating_dom"/>
</dbReference>
<name>A0A2R5FSN7_NOSCO</name>
<dbReference type="PANTHER" id="PTHR36791:SF2">
    <property type="entry name" value="OS03G0363400 PROTEIN"/>
    <property type="match status" value="1"/>
</dbReference>
<keyword evidence="2" id="KW-1185">Reference proteome</keyword>
<organism evidence="1 2">
    <name type="scientific">Nostoc commune NIES-4072</name>
    <dbReference type="NCBI Taxonomy" id="2005467"/>
    <lineage>
        <taxon>Bacteria</taxon>
        <taxon>Bacillati</taxon>
        <taxon>Cyanobacteriota</taxon>
        <taxon>Cyanophyceae</taxon>
        <taxon>Nostocales</taxon>
        <taxon>Nostocaceae</taxon>
        <taxon>Nostoc</taxon>
    </lineage>
</organism>
<reference evidence="1 2" key="1">
    <citation type="submission" date="2017-06" db="EMBL/GenBank/DDBJ databases">
        <title>Genome sequencing of cyanobaciteial culture collection at National Institute for Environmental Studies (NIES).</title>
        <authorList>
            <person name="Hirose Y."/>
            <person name="Shimura Y."/>
            <person name="Fujisawa T."/>
            <person name="Nakamura Y."/>
            <person name="Kawachi M."/>
        </authorList>
    </citation>
    <scope>NUCLEOTIDE SEQUENCE [LARGE SCALE GENOMIC DNA]</scope>
    <source>
        <strain evidence="1 2">NIES-4072</strain>
    </source>
</reference>
<sequence>MREWGIGHWALGMAQESIVLLPLLPLLPHLPHLPTPQSKMATWQCVKQCGACCNLDPADRPDLDEYLSPPELELYLSMVGEGGWCVNFDHSTRECRIYSDRPRFCRVESEVFQDMYGVEPEEVNDFAIDCCRQQIEGVYGDRSLEILRFNQTVGL</sequence>
<protein>
    <recommendedName>
        <fullName evidence="3">Fe-S cluster protein</fullName>
    </recommendedName>
</protein>
<dbReference type="Pfam" id="PF03692">
    <property type="entry name" value="CxxCxxCC"/>
    <property type="match status" value="1"/>
</dbReference>
<evidence type="ECO:0008006" key="3">
    <source>
        <dbReference type="Google" id="ProtNLM"/>
    </source>
</evidence>
<dbReference type="Proteomes" id="UP000245124">
    <property type="component" value="Unassembled WGS sequence"/>
</dbReference>
<dbReference type="EMBL" id="BDUD01000001">
    <property type="protein sequence ID" value="GBG20488.1"/>
    <property type="molecule type" value="Genomic_DNA"/>
</dbReference>
<dbReference type="AlphaFoldDB" id="A0A2R5FSN7"/>
<evidence type="ECO:0000313" key="2">
    <source>
        <dbReference type="Proteomes" id="UP000245124"/>
    </source>
</evidence>
<dbReference type="PANTHER" id="PTHR36791">
    <property type="entry name" value="OS03G0363400 PROTEIN"/>
    <property type="match status" value="1"/>
</dbReference>
<evidence type="ECO:0000313" key="1">
    <source>
        <dbReference type="EMBL" id="GBG20488.1"/>
    </source>
</evidence>
<gene>
    <name evidence="1" type="ORF">NIES4072_41670</name>
</gene>
<accession>A0A2R5FSN7</accession>